<feature type="non-terminal residue" evidence="1">
    <location>
        <position position="1"/>
    </location>
</feature>
<dbReference type="EMBL" id="WFKQ01000190">
    <property type="protein sequence ID" value="MUG33586.1"/>
    <property type="molecule type" value="Genomic_DNA"/>
</dbReference>
<evidence type="ECO:0000313" key="2">
    <source>
        <dbReference type="Proteomes" id="UP000442109"/>
    </source>
</evidence>
<reference evidence="1 2" key="1">
    <citation type="journal article" date="2019" name="PLoS ONE">
        <title>Pup mortality in New Zealand sea lions (Phocarctos hookeri) at Enderby Island, Auckland Islands, 2013-18.</title>
        <authorList>
            <person name="Michael S.A."/>
            <person name="Hayman D.T.S."/>
            <person name="Gray R."/>
            <person name="Zhang J."/>
            <person name="Rogers L."/>
            <person name="Roe W.D."/>
        </authorList>
    </citation>
    <scope>NUCLEOTIDE SEQUENCE [LARGE SCALE GENOMIC DNA]</scope>
    <source>
        <strain evidence="1 2">SM868</strain>
    </source>
</reference>
<name>A0A844M3V5_9GAMM</name>
<dbReference type="Proteomes" id="UP000442109">
    <property type="component" value="Unassembled WGS sequence"/>
</dbReference>
<proteinExistence type="predicted"/>
<feature type="non-terminal residue" evidence="1">
    <location>
        <position position="81"/>
    </location>
</feature>
<gene>
    <name evidence="1" type="ORF">GB996_12470</name>
</gene>
<protein>
    <submittedName>
        <fullName evidence="1">Phage head morphogenesis protein</fullName>
    </submittedName>
</protein>
<dbReference type="AlphaFoldDB" id="A0A844M3V5"/>
<accession>A0A844M3V5</accession>
<keyword evidence="2" id="KW-1185">Reference proteome</keyword>
<dbReference type="RefSeq" id="WP_204902250.1">
    <property type="nucleotide sequence ID" value="NZ_WFKQ01000190.1"/>
</dbReference>
<comment type="caution">
    <text evidence="1">The sequence shown here is derived from an EMBL/GenBank/DDBJ whole genome shotgun (WGS) entry which is preliminary data.</text>
</comment>
<sequence>LSVAKDIRREFEVSGSYAKRLAITEHARVQMEVSRLSMLENDFAMFDIIPEPKACDTCKEIAKHGPYHMNKWRTGENTPPI</sequence>
<organism evidence="1 2">
    <name type="scientific">Psychrobacter sanguinis</name>
    <dbReference type="NCBI Taxonomy" id="861445"/>
    <lineage>
        <taxon>Bacteria</taxon>
        <taxon>Pseudomonadati</taxon>
        <taxon>Pseudomonadota</taxon>
        <taxon>Gammaproteobacteria</taxon>
        <taxon>Moraxellales</taxon>
        <taxon>Moraxellaceae</taxon>
        <taxon>Psychrobacter</taxon>
    </lineage>
</organism>
<evidence type="ECO:0000313" key="1">
    <source>
        <dbReference type="EMBL" id="MUG33586.1"/>
    </source>
</evidence>